<dbReference type="PROSITE" id="PS01180">
    <property type="entry name" value="CUB"/>
    <property type="match status" value="2"/>
</dbReference>
<evidence type="ECO:0000256" key="1">
    <source>
        <dbReference type="ARBA" id="ARBA00022737"/>
    </source>
</evidence>
<dbReference type="EMBL" id="JAIZAY010000004">
    <property type="protein sequence ID" value="KAJ8042988.1"/>
    <property type="molecule type" value="Genomic_DNA"/>
</dbReference>
<comment type="caution">
    <text evidence="3">Lacks conserved residue(s) required for the propagation of feature annotation.</text>
</comment>
<evidence type="ECO:0000259" key="6">
    <source>
        <dbReference type="PROSITE" id="PS01180"/>
    </source>
</evidence>
<dbReference type="SUPFAM" id="SSF57424">
    <property type="entry name" value="LDL receptor-like module"/>
    <property type="match status" value="2"/>
</dbReference>
<dbReference type="InterPro" id="IPR002172">
    <property type="entry name" value="LDrepeatLR_classA_rpt"/>
</dbReference>
<gene>
    <name evidence="8" type="ORF">HOLleu_09892</name>
</gene>
<dbReference type="InterPro" id="IPR000859">
    <property type="entry name" value="CUB_dom"/>
</dbReference>
<reference evidence="8" key="1">
    <citation type="submission" date="2021-10" db="EMBL/GenBank/DDBJ databases">
        <title>Tropical sea cucumber genome reveals ecological adaptation and Cuvierian tubules defense mechanism.</title>
        <authorList>
            <person name="Chen T."/>
        </authorList>
    </citation>
    <scope>NUCLEOTIDE SEQUENCE</scope>
    <source>
        <strain evidence="8">Nanhai2018</strain>
        <tissue evidence="8">Muscle</tissue>
    </source>
</reference>
<dbReference type="Pfam" id="PF00431">
    <property type="entry name" value="CUB"/>
    <property type="match status" value="2"/>
</dbReference>
<evidence type="ECO:0000256" key="5">
    <source>
        <dbReference type="SAM" id="SignalP"/>
    </source>
</evidence>
<keyword evidence="4" id="KW-0472">Membrane</keyword>
<dbReference type="PANTHER" id="PTHR24251:SF37">
    <property type="entry name" value="CUB DOMAIN-CONTAINING PROTEIN"/>
    <property type="match status" value="1"/>
</dbReference>
<name>A0A9Q1HFB7_HOLLE</name>
<feature type="signal peptide" evidence="5">
    <location>
        <begin position="1"/>
        <end position="23"/>
    </location>
</feature>
<keyword evidence="1" id="KW-0677">Repeat</keyword>
<evidence type="ECO:0000256" key="3">
    <source>
        <dbReference type="PROSITE-ProRule" id="PRU00124"/>
    </source>
</evidence>
<dbReference type="SMART" id="SM00042">
    <property type="entry name" value="CUB"/>
    <property type="match status" value="2"/>
</dbReference>
<dbReference type="Gene3D" id="2.60.120.290">
    <property type="entry name" value="Spermadhesin, CUB domain"/>
    <property type="match status" value="2"/>
</dbReference>
<protein>
    <submittedName>
        <fullName evidence="8">Bone morphogenetic protein 1</fullName>
    </submittedName>
</protein>
<evidence type="ECO:0000256" key="4">
    <source>
        <dbReference type="SAM" id="Phobius"/>
    </source>
</evidence>
<dbReference type="InterPro" id="IPR035914">
    <property type="entry name" value="Sperma_CUB_dom_sf"/>
</dbReference>
<feature type="domain" description="HYR" evidence="7">
    <location>
        <begin position="506"/>
        <end position="583"/>
    </location>
</feature>
<feature type="domain" description="CUB" evidence="6">
    <location>
        <begin position="10"/>
        <end position="134"/>
    </location>
</feature>
<keyword evidence="4" id="KW-1133">Transmembrane helix</keyword>
<dbReference type="SUPFAM" id="SSF49854">
    <property type="entry name" value="Spermadhesin, CUB domain"/>
    <property type="match status" value="2"/>
</dbReference>
<keyword evidence="5" id="KW-0732">Signal</keyword>
<feature type="disulfide bond" evidence="3">
    <location>
        <begin position="148"/>
        <end position="166"/>
    </location>
</feature>
<feature type="transmembrane region" description="Helical" evidence="4">
    <location>
        <begin position="592"/>
        <end position="615"/>
    </location>
</feature>
<keyword evidence="9" id="KW-1185">Reference proteome</keyword>
<accession>A0A9Q1HFB7</accession>
<dbReference type="PROSITE" id="PS50825">
    <property type="entry name" value="HYR"/>
    <property type="match status" value="2"/>
</dbReference>
<organism evidence="8 9">
    <name type="scientific">Holothuria leucospilota</name>
    <name type="common">Black long sea cucumber</name>
    <name type="synonym">Mertensiothuria leucospilota</name>
    <dbReference type="NCBI Taxonomy" id="206669"/>
    <lineage>
        <taxon>Eukaryota</taxon>
        <taxon>Metazoa</taxon>
        <taxon>Echinodermata</taxon>
        <taxon>Eleutherozoa</taxon>
        <taxon>Echinozoa</taxon>
        <taxon>Holothuroidea</taxon>
        <taxon>Aspidochirotacea</taxon>
        <taxon>Aspidochirotida</taxon>
        <taxon>Holothuriidae</taxon>
        <taxon>Holothuria</taxon>
    </lineage>
</organism>
<evidence type="ECO:0000256" key="2">
    <source>
        <dbReference type="ARBA" id="ARBA00023157"/>
    </source>
</evidence>
<evidence type="ECO:0000313" key="8">
    <source>
        <dbReference type="EMBL" id="KAJ8042988.1"/>
    </source>
</evidence>
<dbReference type="OrthoDB" id="19606at2759"/>
<dbReference type="PROSITE" id="PS50068">
    <property type="entry name" value="LDLRA_2"/>
    <property type="match status" value="1"/>
</dbReference>
<dbReference type="InterPro" id="IPR003410">
    <property type="entry name" value="HYR_dom"/>
</dbReference>
<dbReference type="SMART" id="SM00192">
    <property type="entry name" value="LDLa"/>
    <property type="match status" value="2"/>
</dbReference>
<evidence type="ECO:0000313" key="9">
    <source>
        <dbReference type="Proteomes" id="UP001152320"/>
    </source>
</evidence>
<dbReference type="InterPro" id="IPR036055">
    <property type="entry name" value="LDL_receptor-like_sf"/>
</dbReference>
<dbReference type="PANTHER" id="PTHR24251">
    <property type="entry name" value="OVOCHYMASE-RELATED"/>
    <property type="match status" value="1"/>
</dbReference>
<dbReference type="CDD" id="cd00112">
    <property type="entry name" value="LDLa"/>
    <property type="match status" value="1"/>
</dbReference>
<feature type="domain" description="HYR" evidence="7">
    <location>
        <begin position="427"/>
        <end position="505"/>
    </location>
</feature>
<dbReference type="CDD" id="cd00041">
    <property type="entry name" value="CUB"/>
    <property type="match status" value="2"/>
</dbReference>
<dbReference type="AlphaFoldDB" id="A0A9Q1HFB7"/>
<comment type="caution">
    <text evidence="8">The sequence shown here is derived from an EMBL/GenBank/DDBJ whole genome shotgun (WGS) entry which is preliminary data.</text>
</comment>
<feature type="domain" description="CUB" evidence="6">
    <location>
        <begin position="174"/>
        <end position="288"/>
    </location>
</feature>
<feature type="chain" id="PRO_5040275564" evidence="5">
    <location>
        <begin position="24"/>
        <end position="682"/>
    </location>
</feature>
<proteinExistence type="predicted"/>
<evidence type="ECO:0000259" key="7">
    <source>
        <dbReference type="PROSITE" id="PS50825"/>
    </source>
</evidence>
<dbReference type="Proteomes" id="UP001152320">
    <property type="component" value="Chromosome 4"/>
</dbReference>
<keyword evidence="2 3" id="KW-1015">Disulfide bond</keyword>
<sequence length="682" mass="75125">MGLKFIQCACFGLILINLSNQKAQEISVDSSHSFTSENYPSTYPENYNETWCFVTNSDSRLRLTFDDIETEEFFDFISVWESTTTSSDTLLLRWEGSLNGEPPRVLSSGNNLCLSLQTDSRVNSKGFSGQVERVSNSFNDDCTAGFDCENGVCLGGYDRCNGFVNCGNGKDEMCTRNIFVSSEERFTSMNYDDGGYVNNHHFTWYFTSNSDMHLELEFIEIDLEESPFDLILVGEGADTSRNLLLTWNGTADASTPVTVRTSVSSMWILFRADESINGRGFSATVRSIDNTLGVTCNEFDCGNGACIPETATRDRFKNCGNGNDLVSQLNVDVNDRKVRKIRDFNQTIIYTNPKPATHLLINLIFLWTEGRNVEVNLTVGENDLDSSPLLQKNGIPNEYVLTQRSFANVLWLKFSVRGALAISVNAVNEGPILSSCPDDMVVTDGDRPAEWSPPFCIDSEDGELPSTCSPSSGESFSNGEHPVTCTCSDSLNSSSSCNFTVTVTRQTGPILSSCPDDMVVADGDGPAEWSPPFCIDREDGELPSTCSPSSGESFTNGEHPVTCTCSDSLNSSSSCNFTVTVTRQTEIEDFQVVPLVIGLIVVTILIVLLVSFVMLRIGIQRRINRPERDTRNGIRTVSGNNIEMNSANHHNLQVQQTENERQSHEPMYYSIGDEPGTSGSCS</sequence>
<keyword evidence="4" id="KW-0812">Transmembrane</keyword>